<feature type="active site" description="For OMPdecase activity" evidence="9">
    <location>
        <position position="54"/>
    </location>
</feature>
<dbReference type="PANTHER" id="PTHR32119:SF2">
    <property type="entry name" value="OROTIDINE 5'-PHOSPHATE DECARBOXYLASE"/>
    <property type="match status" value="1"/>
</dbReference>
<dbReference type="PATRIC" id="fig|93930.3.peg.1330"/>
<evidence type="ECO:0000256" key="10">
    <source>
        <dbReference type="PIRSR" id="PIRSR614732-2"/>
    </source>
</evidence>
<dbReference type="PANTHER" id="PTHR32119">
    <property type="entry name" value="OROTIDINE 5'-PHOSPHATE DECARBOXYLASE"/>
    <property type="match status" value="1"/>
</dbReference>
<dbReference type="EMBL" id="LGFG01000026">
    <property type="protein sequence ID" value="KUK23406.1"/>
    <property type="molecule type" value="Genomic_DNA"/>
</dbReference>
<dbReference type="SUPFAM" id="SSF51366">
    <property type="entry name" value="Ribulose-phoshate binding barrel"/>
    <property type="match status" value="1"/>
</dbReference>
<comment type="similarity">
    <text evidence="11">Belongs to the OMP decarboxylase family.</text>
</comment>
<accession>A0A117L2V9</accession>
<keyword evidence="7 11" id="KW-0456">Lyase</keyword>
<dbReference type="GO" id="GO:0044205">
    <property type="term" value="P:'de novo' UMP biosynthetic process"/>
    <property type="evidence" value="ECO:0007669"/>
    <property type="project" value="UniProtKB-UniPathway"/>
</dbReference>
<dbReference type="InterPro" id="IPR001754">
    <property type="entry name" value="OMPdeCOase_dom"/>
</dbReference>
<feature type="binding site" evidence="10">
    <location>
        <position position="181"/>
    </location>
    <ligand>
        <name>substrate</name>
    </ligand>
</feature>
<dbReference type="EC" id="4.1.1.23" evidence="3 11"/>
<comment type="catalytic activity">
    <reaction evidence="8 11">
        <text>orotidine 5'-phosphate + H(+) = UMP + CO2</text>
        <dbReference type="Rhea" id="RHEA:11596"/>
        <dbReference type="ChEBI" id="CHEBI:15378"/>
        <dbReference type="ChEBI" id="CHEBI:16526"/>
        <dbReference type="ChEBI" id="CHEBI:57538"/>
        <dbReference type="ChEBI" id="CHEBI:57865"/>
        <dbReference type="EC" id="4.1.1.23"/>
    </reaction>
</comment>
<dbReference type="AlphaFoldDB" id="A0A117L2V9"/>
<dbReference type="GO" id="GO:0004590">
    <property type="term" value="F:orotidine-5'-phosphate decarboxylase activity"/>
    <property type="evidence" value="ECO:0007669"/>
    <property type="project" value="UniProtKB-EC"/>
</dbReference>
<evidence type="ECO:0000256" key="2">
    <source>
        <dbReference type="ARBA" id="ARBA00004861"/>
    </source>
</evidence>
<dbReference type="Pfam" id="PF00215">
    <property type="entry name" value="OMPdecase"/>
    <property type="match status" value="1"/>
</dbReference>
<evidence type="ECO:0000256" key="6">
    <source>
        <dbReference type="ARBA" id="ARBA00022975"/>
    </source>
</evidence>
<dbReference type="PROSITE" id="PS00156">
    <property type="entry name" value="OMPDECASE"/>
    <property type="match status" value="1"/>
</dbReference>
<dbReference type="Gene3D" id="3.20.20.70">
    <property type="entry name" value="Aldolase class I"/>
    <property type="match status" value="1"/>
</dbReference>
<dbReference type="Proteomes" id="UP000058636">
    <property type="component" value="Unassembled WGS sequence"/>
</dbReference>
<dbReference type="GO" id="GO:0006207">
    <property type="term" value="P:'de novo' pyrimidine nucleobase biosynthetic process"/>
    <property type="evidence" value="ECO:0007669"/>
    <property type="project" value="InterPro"/>
</dbReference>
<reference evidence="13 14" key="1">
    <citation type="journal article" date="2015" name="MBio">
        <title>Genome-Resolved Metagenomic Analysis Reveals Roles for Candidate Phyla and Other Microbial Community Members in Biogeochemical Transformations in Oil Reservoirs.</title>
        <authorList>
            <person name="Hu P."/>
            <person name="Tom L."/>
            <person name="Singh A."/>
            <person name="Thomas B.C."/>
            <person name="Baker B.J."/>
            <person name="Piceno Y.M."/>
            <person name="Andersen G.L."/>
            <person name="Banfield J.F."/>
        </authorList>
    </citation>
    <scope>NUCLEOTIDE SEQUENCE [LARGE SCALE GENOMIC DNA]</scope>
    <source>
        <strain evidence="13">46_26</strain>
    </source>
</reference>
<dbReference type="InterPro" id="IPR018089">
    <property type="entry name" value="OMPdecase_AS"/>
</dbReference>
<feature type="binding site" evidence="10">
    <location>
        <position position="153"/>
    </location>
    <ligand>
        <name>substrate</name>
    </ligand>
</feature>
<proteinExistence type="inferred from homology"/>
<evidence type="ECO:0000256" key="7">
    <source>
        <dbReference type="ARBA" id="ARBA00023239"/>
    </source>
</evidence>
<organism evidence="13 14">
    <name type="scientific">Thermotoga petrophila</name>
    <dbReference type="NCBI Taxonomy" id="93929"/>
    <lineage>
        <taxon>Bacteria</taxon>
        <taxon>Thermotogati</taxon>
        <taxon>Thermotogota</taxon>
        <taxon>Thermotogae</taxon>
        <taxon>Thermotogales</taxon>
        <taxon>Thermotogaceae</taxon>
        <taxon>Thermotoga</taxon>
    </lineage>
</organism>
<evidence type="ECO:0000256" key="4">
    <source>
        <dbReference type="ARBA" id="ARBA00021923"/>
    </source>
</evidence>
<dbReference type="InterPro" id="IPR014732">
    <property type="entry name" value="OMPdecase"/>
</dbReference>
<dbReference type="InterPro" id="IPR013785">
    <property type="entry name" value="Aldolase_TIM"/>
</dbReference>
<gene>
    <name evidence="13" type="ORF">XD57_0486</name>
</gene>
<evidence type="ECO:0000259" key="12">
    <source>
        <dbReference type="SMART" id="SM00934"/>
    </source>
</evidence>
<evidence type="ECO:0000256" key="3">
    <source>
        <dbReference type="ARBA" id="ARBA00012321"/>
    </source>
</evidence>
<dbReference type="CDD" id="cd04725">
    <property type="entry name" value="OMP_decarboxylase_like"/>
    <property type="match status" value="1"/>
</dbReference>
<evidence type="ECO:0000256" key="5">
    <source>
        <dbReference type="ARBA" id="ARBA00022793"/>
    </source>
</evidence>
<feature type="active site" description="For OMPdecase activity" evidence="9">
    <location>
        <position position="52"/>
    </location>
</feature>
<feature type="binding site" evidence="10">
    <location>
        <position position="106"/>
    </location>
    <ligand>
        <name>substrate</name>
    </ligand>
</feature>
<evidence type="ECO:0000256" key="9">
    <source>
        <dbReference type="PIRSR" id="PIRSR614732-1"/>
    </source>
</evidence>
<dbReference type="RefSeq" id="WP_011943203.1">
    <property type="nucleotide sequence ID" value="NZ_DAITJQ010000002.1"/>
</dbReference>
<sequence length="201" mass="22796">MTPVLSLDMEDPIRFIDENGSFEVVKVGHNLAVHGKKIFDELAKRNLKIILDLKFCDIPSTVERSIKSWDHPAIIGFTVHSCAGYESVERALRTTDKHVFVVVKLTSMEGSLEDYMDRIEKLNKLGCDFVLPGPWAKALREKIKGKILVPGIRMEVKADDQKDVVTLEEMKGIADFAVLGREIYLSENPGEKIKRIKEMRL</sequence>
<comment type="pathway">
    <text evidence="2 11">Pyrimidine metabolism; UMP biosynthesis via de novo pathway; UMP from orotate: step 2/2.</text>
</comment>
<feature type="binding site" evidence="10">
    <location>
        <position position="180"/>
    </location>
    <ligand>
        <name>substrate</name>
    </ligand>
</feature>
<feature type="active site" description="For OMPdecase activity" evidence="9">
    <location>
        <position position="57"/>
    </location>
</feature>
<comment type="function">
    <text evidence="1">Catalyzes the decarboxylation of orotidine 5'-monophosphate (OMP) to uridine 5'-monophosphate (UMP).</text>
</comment>
<dbReference type="UniPathway" id="UPA00070">
    <property type="reaction ID" value="UER00120"/>
</dbReference>
<keyword evidence="6 11" id="KW-0665">Pyrimidine biosynthesis</keyword>
<dbReference type="GO" id="GO:0005829">
    <property type="term" value="C:cytosol"/>
    <property type="evidence" value="ECO:0007669"/>
    <property type="project" value="TreeGrafter"/>
</dbReference>
<evidence type="ECO:0000256" key="1">
    <source>
        <dbReference type="ARBA" id="ARBA00002356"/>
    </source>
</evidence>
<evidence type="ECO:0000256" key="11">
    <source>
        <dbReference type="RuleBase" id="RU000512"/>
    </source>
</evidence>
<name>A0A117L2V9_9THEM</name>
<dbReference type="NCBIfam" id="TIGR01740">
    <property type="entry name" value="pyrF"/>
    <property type="match status" value="1"/>
</dbReference>
<feature type="binding site" evidence="10">
    <location>
        <position position="26"/>
    </location>
    <ligand>
        <name>substrate</name>
    </ligand>
</feature>
<dbReference type="OMA" id="YVKVGHN"/>
<protein>
    <recommendedName>
        <fullName evidence="4 11">Orotidine 5'-phosphate decarboxylase</fullName>
        <ecNumber evidence="3 11">4.1.1.23</ecNumber>
    </recommendedName>
</protein>
<dbReference type="InterPro" id="IPR011060">
    <property type="entry name" value="RibuloseP-bd_barrel"/>
</dbReference>
<feature type="domain" description="Orotidine 5'-phosphate decarboxylase" evidence="12">
    <location>
        <begin position="2"/>
        <end position="196"/>
    </location>
</feature>
<comment type="caution">
    <text evidence="13">The sequence shown here is derived from an EMBL/GenBank/DDBJ whole genome shotgun (WGS) entry which is preliminary data.</text>
</comment>
<evidence type="ECO:0000313" key="13">
    <source>
        <dbReference type="EMBL" id="KUK23406.1"/>
    </source>
</evidence>
<dbReference type="SMART" id="SM00934">
    <property type="entry name" value="OMPdecase"/>
    <property type="match status" value="1"/>
</dbReference>
<evidence type="ECO:0000313" key="14">
    <source>
        <dbReference type="Proteomes" id="UP000058636"/>
    </source>
</evidence>
<keyword evidence="5 11" id="KW-0210">Decarboxylase</keyword>
<evidence type="ECO:0000256" key="8">
    <source>
        <dbReference type="ARBA" id="ARBA00049157"/>
    </source>
</evidence>
<feature type="binding site" evidence="10">
    <location>
        <position position="161"/>
    </location>
    <ligand>
        <name>substrate</name>
    </ligand>
</feature>